<evidence type="ECO:0000256" key="6">
    <source>
        <dbReference type="SAM" id="MobiDB-lite"/>
    </source>
</evidence>
<evidence type="ECO:0000256" key="4">
    <source>
        <dbReference type="ARBA" id="ARBA00023163"/>
    </source>
</evidence>
<protein>
    <recommendedName>
        <fullName evidence="7">Zn(2)-C6 fungal-type domain-containing protein</fullName>
    </recommendedName>
</protein>
<accession>A0ABR2ZVI9</accession>
<evidence type="ECO:0000256" key="2">
    <source>
        <dbReference type="ARBA" id="ARBA00022723"/>
    </source>
</evidence>
<sequence length="739" mass="82494">MPASGGADHYLPPRLPTLMVNDTHQTSEEPSSIPSPEYEGSSFMRHDQFRYPDQHDIRIPTGGDVLVTEFSDYSSSLISPEEAPLIDTTLQVPRSNAFQPHQYALLPRNHQDQLPPAQPSPTSRTSHDLGEDLFNYGRQAILPLPGGPTESQPHDPTHTTRLNAPTMVTSIPVENPPSVPSSEPLMGSSAIQPNPSRRDRKEVSPVVIACRQCRGRKIRCDSTRPVCNNCVRRSNTCEYDTVPKRRGPDKRPGTRQRSCKKRPTGDSANLAPNEPPAKRRKTDHTPGSTQVPPTSKENMAAHGLVKRRSQEGVQTTELRIDTEQLPLKEAQSPITHRYIPYGNGGSLSKSAFPRPIDTNVAHVSSQRSHSKYTILNSPVTESLHKDWWNEFLVTSGYSLNDLEVHTRYLFSDTLHSLEFLNVEYFVQTLHNPDRRHTIQPSLILAVLALSTLMKSSSIEDGDTGRKRALYFRDAAHQAVHTAIASDWVDAAVAGASLVLCLFESSAHPLYDPARHMGALDLLSGLIRSLTLTTIDSNDPDVCRFAQNAVPCVQLLPSQALSQRCICIPSDAQQPPDSYSTWSYPLPWDPSWSDIQIKDEECRRLVWCALGMAAQHTVQSAALHDQNNMEGSEEGEELWICNPSNYAILFPAEVIDRASPAYRGVDSPSPKESVYALYCRSMLLWVFCHYRLRTCPSEELKAEYAQEAMGESQFIQESLDFHTCNLDTGLIYLTREYISK</sequence>
<feature type="compositionally biased region" description="Polar residues" evidence="6">
    <location>
        <begin position="285"/>
        <end position="297"/>
    </location>
</feature>
<keyword evidence="3" id="KW-0805">Transcription regulation</keyword>
<evidence type="ECO:0000259" key="7">
    <source>
        <dbReference type="PROSITE" id="PS50048"/>
    </source>
</evidence>
<name>A0ABR2ZVI9_9AGAR</name>
<keyword evidence="2" id="KW-0479">Metal-binding</keyword>
<proteinExistence type="predicted"/>
<evidence type="ECO:0000256" key="1">
    <source>
        <dbReference type="ARBA" id="ARBA00004123"/>
    </source>
</evidence>
<dbReference type="InterPro" id="IPR050815">
    <property type="entry name" value="TF_fung"/>
</dbReference>
<organism evidence="8 9">
    <name type="scientific">Marasmius tenuissimus</name>
    <dbReference type="NCBI Taxonomy" id="585030"/>
    <lineage>
        <taxon>Eukaryota</taxon>
        <taxon>Fungi</taxon>
        <taxon>Dikarya</taxon>
        <taxon>Basidiomycota</taxon>
        <taxon>Agaricomycotina</taxon>
        <taxon>Agaricomycetes</taxon>
        <taxon>Agaricomycetidae</taxon>
        <taxon>Agaricales</taxon>
        <taxon>Marasmiineae</taxon>
        <taxon>Marasmiaceae</taxon>
        <taxon>Marasmius</taxon>
    </lineage>
</organism>
<feature type="compositionally biased region" description="Basic residues" evidence="6">
    <location>
        <begin position="244"/>
        <end position="262"/>
    </location>
</feature>
<dbReference type="InterPro" id="IPR036864">
    <property type="entry name" value="Zn2-C6_fun-type_DNA-bd_sf"/>
</dbReference>
<dbReference type="Proteomes" id="UP001437256">
    <property type="component" value="Unassembled WGS sequence"/>
</dbReference>
<dbReference type="SMART" id="SM00066">
    <property type="entry name" value="GAL4"/>
    <property type="match status" value="1"/>
</dbReference>
<evidence type="ECO:0000313" key="8">
    <source>
        <dbReference type="EMBL" id="KAL0065315.1"/>
    </source>
</evidence>
<keyword evidence="4" id="KW-0804">Transcription</keyword>
<evidence type="ECO:0000256" key="5">
    <source>
        <dbReference type="ARBA" id="ARBA00023242"/>
    </source>
</evidence>
<comment type="subcellular location">
    <subcellularLocation>
        <location evidence="1">Nucleus</location>
    </subcellularLocation>
</comment>
<feature type="domain" description="Zn(2)-C6 fungal-type" evidence="7">
    <location>
        <begin position="209"/>
        <end position="239"/>
    </location>
</feature>
<gene>
    <name evidence="8" type="ORF">AAF712_007649</name>
</gene>
<keyword evidence="9" id="KW-1185">Reference proteome</keyword>
<keyword evidence="5" id="KW-0539">Nucleus</keyword>
<feature type="region of interest" description="Disordered" evidence="6">
    <location>
        <begin position="239"/>
        <end position="317"/>
    </location>
</feature>
<dbReference type="Gene3D" id="4.10.240.10">
    <property type="entry name" value="Zn(2)-C6 fungal-type DNA-binding domain"/>
    <property type="match status" value="1"/>
</dbReference>
<evidence type="ECO:0000256" key="3">
    <source>
        <dbReference type="ARBA" id="ARBA00023015"/>
    </source>
</evidence>
<comment type="caution">
    <text evidence="8">The sequence shown here is derived from an EMBL/GenBank/DDBJ whole genome shotgun (WGS) entry which is preliminary data.</text>
</comment>
<dbReference type="PANTHER" id="PTHR47338:SF5">
    <property type="entry name" value="ZN(II)2CYS6 TRANSCRIPTION FACTOR (EUROFUNG)"/>
    <property type="match status" value="1"/>
</dbReference>
<feature type="region of interest" description="Disordered" evidence="6">
    <location>
        <begin position="173"/>
        <end position="203"/>
    </location>
</feature>
<dbReference type="PANTHER" id="PTHR47338">
    <property type="entry name" value="ZN(II)2CYS6 TRANSCRIPTION FACTOR (EUROFUNG)-RELATED"/>
    <property type="match status" value="1"/>
</dbReference>
<dbReference type="Pfam" id="PF00172">
    <property type="entry name" value="Zn_clus"/>
    <property type="match status" value="1"/>
</dbReference>
<dbReference type="SUPFAM" id="SSF57701">
    <property type="entry name" value="Zn2/Cys6 DNA-binding domain"/>
    <property type="match status" value="1"/>
</dbReference>
<dbReference type="PROSITE" id="PS50048">
    <property type="entry name" value="ZN2_CY6_FUNGAL_2"/>
    <property type="match status" value="1"/>
</dbReference>
<dbReference type="CDD" id="cd00067">
    <property type="entry name" value="GAL4"/>
    <property type="match status" value="1"/>
</dbReference>
<evidence type="ECO:0000313" key="9">
    <source>
        <dbReference type="Proteomes" id="UP001437256"/>
    </source>
</evidence>
<dbReference type="InterPro" id="IPR001138">
    <property type="entry name" value="Zn2Cys6_DnaBD"/>
</dbReference>
<dbReference type="PROSITE" id="PS00463">
    <property type="entry name" value="ZN2_CY6_FUNGAL_1"/>
    <property type="match status" value="1"/>
</dbReference>
<dbReference type="EMBL" id="JBBXMP010000049">
    <property type="protein sequence ID" value="KAL0065315.1"/>
    <property type="molecule type" value="Genomic_DNA"/>
</dbReference>
<reference evidence="8 9" key="1">
    <citation type="submission" date="2024-05" db="EMBL/GenBank/DDBJ databases">
        <title>A draft genome resource for the thread blight pathogen Marasmius tenuissimus strain MS-2.</title>
        <authorList>
            <person name="Yulfo-Soto G.E."/>
            <person name="Baruah I.K."/>
            <person name="Amoako-Attah I."/>
            <person name="Bukari Y."/>
            <person name="Meinhardt L.W."/>
            <person name="Bailey B.A."/>
            <person name="Cohen S.P."/>
        </authorList>
    </citation>
    <scope>NUCLEOTIDE SEQUENCE [LARGE SCALE GENOMIC DNA]</scope>
    <source>
        <strain evidence="8 9">MS-2</strain>
    </source>
</reference>